<sequence length="428" mass="47668">MNIYNPPGPNKSPTTIPKGAPSASSKSNNMSDSDRAVFLIKGLEDAAFRPLFLGGLGFKSGHDMNAALSQAAHHWAPRLHQDGYRPRDVCDGSFRLLTFEKLLRDSGLLFPWAAFTVEQLRNPVGKPISAQYAGLYDSLQARQPVDRPIVMRLQASGRQFLASIGSPHVRNDAGVFRFDMPVVKATKDWDEYSTDSALPLPEGYLHRPVKLEAPVPVRPAAVFSLLKVTREWTPQPEEANESEPANESSDWAQWTSSSPRPLPGWLKAATQPVRLAPEADQTDESDQANESNSWAQWASNPPCPLLDWLKVARQPVHVAPQPDQANESNDWAEWTSSSPRPFPGWLRATTQPVRLAPEPDQTNESQINESEDCLAPEPDQANESENWAEWTTSSPRPLPDWFEVPTKTDDELDESSCPRLELRRVSVE</sequence>
<protein>
    <submittedName>
        <fullName evidence="2">Uncharacterized protein</fullName>
    </submittedName>
</protein>
<gene>
    <name evidence="2" type="ORF">QBC40DRAFT_294246</name>
</gene>
<accession>A0AAN7AY80</accession>
<feature type="region of interest" description="Disordered" evidence="1">
    <location>
        <begin position="233"/>
        <end position="265"/>
    </location>
</feature>
<feature type="compositionally biased region" description="Pro residues" evidence="1">
    <location>
        <begin position="1"/>
        <end position="10"/>
    </location>
</feature>
<reference evidence="2" key="2">
    <citation type="submission" date="2023-05" db="EMBL/GenBank/DDBJ databases">
        <authorList>
            <consortium name="Lawrence Berkeley National Laboratory"/>
            <person name="Steindorff A."/>
            <person name="Hensen N."/>
            <person name="Bonometti L."/>
            <person name="Westerberg I."/>
            <person name="Brannstrom I.O."/>
            <person name="Guillou S."/>
            <person name="Cros-Aarteil S."/>
            <person name="Calhoun S."/>
            <person name="Haridas S."/>
            <person name="Kuo A."/>
            <person name="Mondo S."/>
            <person name="Pangilinan J."/>
            <person name="Riley R."/>
            <person name="Labutti K."/>
            <person name="Andreopoulos B."/>
            <person name="Lipzen A."/>
            <person name="Chen C."/>
            <person name="Yanf M."/>
            <person name="Daum C."/>
            <person name="Ng V."/>
            <person name="Clum A."/>
            <person name="Ohm R."/>
            <person name="Martin F."/>
            <person name="Silar P."/>
            <person name="Natvig D."/>
            <person name="Lalanne C."/>
            <person name="Gautier V."/>
            <person name="Ament-Velasquez S.L."/>
            <person name="Kruys A."/>
            <person name="Hutchinson M.I."/>
            <person name="Powell A.J."/>
            <person name="Barry K."/>
            <person name="Miller A.N."/>
            <person name="Grigoriev I.V."/>
            <person name="Debuchy R."/>
            <person name="Gladieux P."/>
            <person name="Thoren M.H."/>
            <person name="Johannesson H."/>
        </authorList>
    </citation>
    <scope>NUCLEOTIDE SEQUENCE</scope>
    <source>
        <strain evidence="2">CBS 315.58</strain>
    </source>
</reference>
<name>A0AAN7AY80_9PEZI</name>
<proteinExistence type="predicted"/>
<feature type="compositionally biased region" description="Polar residues" evidence="1">
    <location>
        <begin position="288"/>
        <end position="299"/>
    </location>
</feature>
<dbReference type="EMBL" id="MU863893">
    <property type="protein sequence ID" value="KAK4202867.1"/>
    <property type="molecule type" value="Genomic_DNA"/>
</dbReference>
<comment type="caution">
    <text evidence="2">The sequence shown here is derived from an EMBL/GenBank/DDBJ whole genome shotgun (WGS) entry which is preliminary data.</text>
</comment>
<dbReference type="AlphaFoldDB" id="A0AAN7AY80"/>
<feature type="compositionally biased region" description="Polar residues" evidence="1">
    <location>
        <begin position="381"/>
        <end position="395"/>
    </location>
</feature>
<evidence type="ECO:0000313" key="2">
    <source>
        <dbReference type="EMBL" id="KAK4202867.1"/>
    </source>
</evidence>
<feature type="region of interest" description="Disordered" evidence="1">
    <location>
        <begin position="277"/>
        <end position="299"/>
    </location>
</feature>
<feature type="region of interest" description="Disordered" evidence="1">
    <location>
        <begin position="1"/>
        <end position="30"/>
    </location>
</feature>
<feature type="region of interest" description="Disordered" evidence="1">
    <location>
        <begin position="320"/>
        <end position="417"/>
    </location>
</feature>
<organism evidence="2 3">
    <name type="scientific">Triangularia verruculosa</name>
    <dbReference type="NCBI Taxonomy" id="2587418"/>
    <lineage>
        <taxon>Eukaryota</taxon>
        <taxon>Fungi</taxon>
        <taxon>Dikarya</taxon>
        <taxon>Ascomycota</taxon>
        <taxon>Pezizomycotina</taxon>
        <taxon>Sordariomycetes</taxon>
        <taxon>Sordariomycetidae</taxon>
        <taxon>Sordariales</taxon>
        <taxon>Podosporaceae</taxon>
        <taxon>Triangularia</taxon>
    </lineage>
</organism>
<feature type="compositionally biased region" description="Polar residues" evidence="1">
    <location>
        <begin position="323"/>
        <end position="339"/>
    </location>
</feature>
<dbReference type="Proteomes" id="UP001303160">
    <property type="component" value="Unassembled WGS sequence"/>
</dbReference>
<reference evidence="2" key="1">
    <citation type="journal article" date="2023" name="Mol. Phylogenet. Evol.">
        <title>Genome-scale phylogeny and comparative genomics of the fungal order Sordariales.</title>
        <authorList>
            <person name="Hensen N."/>
            <person name="Bonometti L."/>
            <person name="Westerberg I."/>
            <person name="Brannstrom I.O."/>
            <person name="Guillou S."/>
            <person name="Cros-Aarteil S."/>
            <person name="Calhoun S."/>
            <person name="Haridas S."/>
            <person name="Kuo A."/>
            <person name="Mondo S."/>
            <person name="Pangilinan J."/>
            <person name="Riley R."/>
            <person name="LaButti K."/>
            <person name="Andreopoulos B."/>
            <person name="Lipzen A."/>
            <person name="Chen C."/>
            <person name="Yan M."/>
            <person name="Daum C."/>
            <person name="Ng V."/>
            <person name="Clum A."/>
            <person name="Steindorff A."/>
            <person name="Ohm R.A."/>
            <person name="Martin F."/>
            <person name="Silar P."/>
            <person name="Natvig D.O."/>
            <person name="Lalanne C."/>
            <person name="Gautier V."/>
            <person name="Ament-Velasquez S.L."/>
            <person name="Kruys A."/>
            <person name="Hutchinson M.I."/>
            <person name="Powell A.J."/>
            <person name="Barry K."/>
            <person name="Miller A.N."/>
            <person name="Grigoriev I.V."/>
            <person name="Debuchy R."/>
            <person name="Gladieux P."/>
            <person name="Hiltunen Thoren M."/>
            <person name="Johannesson H."/>
        </authorList>
    </citation>
    <scope>NUCLEOTIDE SEQUENCE</scope>
    <source>
        <strain evidence="2">CBS 315.58</strain>
    </source>
</reference>
<feature type="compositionally biased region" description="Polar residues" evidence="1">
    <location>
        <begin position="250"/>
        <end position="259"/>
    </location>
</feature>
<evidence type="ECO:0000256" key="1">
    <source>
        <dbReference type="SAM" id="MobiDB-lite"/>
    </source>
</evidence>
<evidence type="ECO:0000313" key="3">
    <source>
        <dbReference type="Proteomes" id="UP001303160"/>
    </source>
</evidence>
<keyword evidence="3" id="KW-1185">Reference proteome</keyword>